<organism evidence="1 2">
    <name type="scientific">Panagrolaimus sp. ES5</name>
    <dbReference type="NCBI Taxonomy" id="591445"/>
    <lineage>
        <taxon>Eukaryota</taxon>
        <taxon>Metazoa</taxon>
        <taxon>Ecdysozoa</taxon>
        <taxon>Nematoda</taxon>
        <taxon>Chromadorea</taxon>
        <taxon>Rhabditida</taxon>
        <taxon>Tylenchina</taxon>
        <taxon>Panagrolaimomorpha</taxon>
        <taxon>Panagrolaimoidea</taxon>
        <taxon>Panagrolaimidae</taxon>
        <taxon>Panagrolaimus</taxon>
    </lineage>
</organism>
<proteinExistence type="predicted"/>
<evidence type="ECO:0000313" key="2">
    <source>
        <dbReference type="WBParaSite" id="ES5_v2.g25877.t1"/>
    </source>
</evidence>
<name>A0AC34G895_9BILA</name>
<protein>
    <submittedName>
        <fullName evidence="2">Uncharacterized protein</fullName>
    </submittedName>
</protein>
<dbReference type="WBParaSite" id="ES5_v2.g25877.t1">
    <property type="protein sequence ID" value="ES5_v2.g25877.t1"/>
    <property type="gene ID" value="ES5_v2.g25877"/>
</dbReference>
<evidence type="ECO:0000313" key="1">
    <source>
        <dbReference type="Proteomes" id="UP000887579"/>
    </source>
</evidence>
<sequence>MNASVGKIYTLADVEAYGNRLHFNTVLNTLANGLAAYLILKHSTKAMKNTKYFILLTIFRAYIMDFHESVIYGIFPFFPTPMICASGISKHLGFKGDVGSNVSDGYYRY</sequence>
<accession>A0AC34G895</accession>
<dbReference type="Proteomes" id="UP000887579">
    <property type="component" value="Unplaced"/>
</dbReference>
<reference evidence="2" key="1">
    <citation type="submission" date="2022-11" db="UniProtKB">
        <authorList>
            <consortium name="WormBaseParasite"/>
        </authorList>
    </citation>
    <scope>IDENTIFICATION</scope>
</reference>